<organism evidence="2 3">
    <name type="scientific">Streptomyces cacaoi</name>
    <dbReference type="NCBI Taxonomy" id="1898"/>
    <lineage>
        <taxon>Bacteria</taxon>
        <taxon>Bacillati</taxon>
        <taxon>Actinomycetota</taxon>
        <taxon>Actinomycetes</taxon>
        <taxon>Kitasatosporales</taxon>
        <taxon>Streptomycetaceae</taxon>
        <taxon>Streptomyces</taxon>
    </lineage>
</organism>
<dbReference type="Gene3D" id="3.40.630.30">
    <property type="match status" value="1"/>
</dbReference>
<accession>A0A4Y3QUF0</accession>
<dbReference type="PANTHER" id="PTHR43792">
    <property type="entry name" value="GNAT FAMILY, PUTATIVE (AFU_ORTHOLOGUE AFUA_3G00765)-RELATED-RELATED"/>
    <property type="match status" value="1"/>
</dbReference>
<name>A0A4Y3QUF0_STRCI</name>
<gene>
    <name evidence="2" type="ORF">SCA03_15750</name>
</gene>
<dbReference type="Proteomes" id="UP000319210">
    <property type="component" value="Unassembled WGS sequence"/>
</dbReference>
<proteinExistence type="predicted"/>
<dbReference type="PROSITE" id="PS51186">
    <property type="entry name" value="GNAT"/>
    <property type="match status" value="1"/>
</dbReference>
<dbReference type="SUPFAM" id="SSF55729">
    <property type="entry name" value="Acyl-CoA N-acyltransferases (Nat)"/>
    <property type="match status" value="1"/>
</dbReference>
<keyword evidence="3" id="KW-1185">Reference proteome</keyword>
<dbReference type="PANTHER" id="PTHR43792:SF1">
    <property type="entry name" value="N-ACETYLTRANSFERASE DOMAIN-CONTAINING PROTEIN"/>
    <property type="match status" value="1"/>
</dbReference>
<evidence type="ECO:0000259" key="1">
    <source>
        <dbReference type="PROSITE" id="PS51186"/>
    </source>
</evidence>
<dbReference type="InterPro" id="IPR016181">
    <property type="entry name" value="Acyl_CoA_acyltransferase"/>
</dbReference>
<dbReference type="EMBL" id="BJMM01000006">
    <property type="protein sequence ID" value="GEB49024.1"/>
    <property type="molecule type" value="Genomic_DNA"/>
</dbReference>
<dbReference type="RefSeq" id="WP_086814642.1">
    <property type="nucleotide sequence ID" value="NZ_BJMM01000006.1"/>
</dbReference>
<comment type="caution">
    <text evidence="2">The sequence shown here is derived from an EMBL/GenBank/DDBJ whole genome shotgun (WGS) entry which is preliminary data.</text>
</comment>
<dbReference type="Pfam" id="PF13302">
    <property type="entry name" value="Acetyltransf_3"/>
    <property type="match status" value="1"/>
</dbReference>
<dbReference type="AlphaFoldDB" id="A0A4Y3QUF0"/>
<reference evidence="2 3" key="1">
    <citation type="submission" date="2019-06" db="EMBL/GenBank/DDBJ databases">
        <title>Whole genome shotgun sequence of Streptomyces cacaoi subsp. cacaoi NBRC 12748.</title>
        <authorList>
            <person name="Hosoyama A."/>
            <person name="Uohara A."/>
            <person name="Ohji S."/>
            <person name="Ichikawa N."/>
        </authorList>
    </citation>
    <scope>NUCLEOTIDE SEQUENCE [LARGE SCALE GENOMIC DNA]</scope>
    <source>
        <strain evidence="2 3">NBRC 12748</strain>
    </source>
</reference>
<dbReference type="InterPro" id="IPR051531">
    <property type="entry name" value="N-acetyltransferase"/>
</dbReference>
<protein>
    <recommendedName>
        <fullName evidence="1">N-acetyltransferase domain-containing protein</fullName>
    </recommendedName>
</protein>
<evidence type="ECO:0000313" key="3">
    <source>
        <dbReference type="Proteomes" id="UP000319210"/>
    </source>
</evidence>
<dbReference type="OrthoDB" id="9132139at2"/>
<dbReference type="InterPro" id="IPR000182">
    <property type="entry name" value="GNAT_dom"/>
</dbReference>
<evidence type="ECO:0000313" key="2">
    <source>
        <dbReference type="EMBL" id="GEB49024.1"/>
    </source>
</evidence>
<feature type="domain" description="N-acetyltransferase" evidence="1">
    <location>
        <begin position="21"/>
        <end position="178"/>
    </location>
</feature>
<sequence length="178" mass="20205">MPETTANTPRERTTVLTTPRLRVTTWLPGDLGALRVLHTDPRVMAHMASGVETPERTRARLDTFLREQQTPGWTKWRVEDAHGALVGRAGFRRPHRTAHRELGFLLAPALWGAGHATELARALVDWHEAHPEPGIEPALRAYVFRDNLASRKVLERTGFRLLGPDGDDTRQLVYERRQ</sequence>
<dbReference type="GO" id="GO:0016747">
    <property type="term" value="F:acyltransferase activity, transferring groups other than amino-acyl groups"/>
    <property type="evidence" value="ECO:0007669"/>
    <property type="project" value="InterPro"/>
</dbReference>